<reference evidence="2 3" key="1">
    <citation type="journal article" date="2018" name="ISME J.">
        <title>Endosymbiont genomes yield clues of tubeworm success.</title>
        <authorList>
            <person name="Li Y."/>
            <person name="Liles M.R."/>
            <person name="Halanych K.M."/>
        </authorList>
    </citation>
    <scope>NUCLEOTIDE SEQUENCE [LARGE SCALE GENOMIC DNA]</scope>
    <source>
        <strain evidence="2">A1462</strain>
    </source>
</reference>
<dbReference type="EMBL" id="QFXE01000014">
    <property type="protein sequence ID" value="RDH85132.1"/>
    <property type="molecule type" value="Genomic_DNA"/>
</dbReference>
<feature type="region of interest" description="Disordered" evidence="1">
    <location>
        <begin position="135"/>
        <end position="192"/>
    </location>
</feature>
<keyword evidence="3" id="KW-1185">Reference proteome</keyword>
<feature type="region of interest" description="Disordered" evidence="1">
    <location>
        <begin position="80"/>
        <end position="105"/>
    </location>
</feature>
<dbReference type="Proteomes" id="UP000254771">
    <property type="component" value="Unassembled WGS sequence"/>
</dbReference>
<evidence type="ECO:0000256" key="1">
    <source>
        <dbReference type="SAM" id="MobiDB-lite"/>
    </source>
</evidence>
<comment type="caution">
    <text evidence="2">The sequence shown here is derived from an EMBL/GenBank/DDBJ whole genome shotgun (WGS) entry which is preliminary data.</text>
</comment>
<sequence>MSFDTYDVYFAGRIIEGKDPAEVRNKVGAIFKLEGEKLERLFSDQPVAIKKGIDMDQAVKYRVAFRDAGALVEIRPIEQPKQAASAAEPQTTAPPTAPDYGLSPAETGSLIDCAVEVKPQVIPDISAIHLDAPGTLIDETEPPPPANIDTGELSVSQARQGSLEDCQIPTPAAPLPDISHLKIDESAKNDNP</sequence>
<proteinExistence type="predicted"/>
<feature type="compositionally biased region" description="Low complexity" evidence="1">
    <location>
        <begin position="83"/>
        <end position="94"/>
    </location>
</feature>
<dbReference type="AlphaFoldDB" id="A0A370DJP6"/>
<name>A0A370DJP6_9GAMM</name>
<evidence type="ECO:0000313" key="3">
    <source>
        <dbReference type="Proteomes" id="UP000254771"/>
    </source>
</evidence>
<organism evidence="2 3">
    <name type="scientific">endosymbiont of Escarpia spicata</name>
    <dbReference type="NCBI Taxonomy" id="2200908"/>
    <lineage>
        <taxon>Bacteria</taxon>
        <taxon>Pseudomonadati</taxon>
        <taxon>Pseudomonadota</taxon>
        <taxon>Gammaproteobacteria</taxon>
        <taxon>sulfur-oxidizing symbionts</taxon>
    </lineage>
</organism>
<gene>
    <name evidence="2" type="ORF">DIZ78_12015</name>
</gene>
<evidence type="ECO:0000313" key="2">
    <source>
        <dbReference type="EMBL" id="RDH85132.1"/>
    </source>
</evidence>
<accession>A0A370DJP6</accession>
<protein>
    <submittedName>
        <fullName evidence="2">Uncharacterized protein</fullName>
    </submittedName>
</protein>
<feature type="compositionally biased region" description="Basic and acidic residues" evidence="1">
    <location>
        <begin position="179"/>
        <end position="192"/>
    </location>
</feature>